<feature type="transmembrane region" description="Helical" evidence="1">
    <location>
        <begin position="33"/>
        <end position="55"/>
    </location>
</feature>
<organism evidence="3 4">
    <name type="scientific">Trichoderma breve</name>
    <dbReference type="NCBI Taxonomy" id="2034170"/>
    <lineage>
        <taxon>Eukaryota</taxon>
        <taxon>Fungi</taxon>
        <taxon>Dikarya</taxon>
        <taxon>Ascomycota</taxon>
        <taxon>Pezizomycotina</taxon>
        <taxon>Sordariomycetes</taxon>
        <taxon>Hypocreomycetidae</taxon>
        <taxon>Hypocreales</taxon>
        <taxon>Hypocreaceae</taxon>
        <taxon>Trichoderma</taxon>
    </lineage>
</organism>
<evidence type="ECO:0000313" key="4">
    <source>
        <dbReference type="Proteomes" id="UP001140511"/>
    </source>
</evidence>
<name>A0A9W9B8C4_9HYPO</name>
<dbReference type="Gene3D" id="3.90.1300.10">
    <property type="entry name" value="Amidase signature (AS) domain"/>
    <property type="match status" value="1"/>
</dbReference>
<dbReference type="InterPro" id="IPR023631">
    <property type="entry name" value="Amidase_dom"/>
</dbReference>
<dbReference type="Proteomes" id="UP001140511">
    <property type="component" value="Unassembled WGS sequence"/>
</dbReference>
<accession>A0A9W9B8C4</accession>
<gene>
    <name evidence="3" type="ORF">T069G_08731</name>
</gene>
<dbReference type="PANTHER" id="PTHR42678:SF34">
    <property type="entry name" value="OS04G0183300 PROTEIN"/>
    <property type="match status" value="1"/>
</dbReference>
<evidence type="ECO:0000259" key="2">
    <source>
        <dbReference type="Pfam" id="PF01425"/>
    </source>
</evidence>
<dbReference type="SUPFAM" id="SSF75304">
    <property type="entry name" value="Amidase signature (AS) enzymes"/>
    <property type="match status" value="1"/>
</dbReference>
<evidence type="ECO:0000256" key="1">
    <source>
        <dbReference type="SAM" id="Phobius"/>
    </source>
</evidence>
<keyword evidence="1" id="KW-0472">Membrane</keyword>
<keyword evidence="1" id="KW-0812">Transmembrane</keyword>
<proteinExistence type="predicted"/>
<comment type="caution">
    <text evidence="3">The sequence shown here is derived from an EMBL/GenBank/DDBJ whole genome shotgun (WGS) entry which is preliminary data.</text>
</comment>
<dbReference type="RefSeq" id="XP_056026890.1">
    <property type="nucleotide sequence ID" value="XM_056175941.1"/>
</dbReference>
<sequence length="552" mass="60279">MSAANNTQPNFPGAHLSSDQESSAPRIMLCPPYTAYSILLLLLMCSMVYFFRLAWPFSWPSGTSRRSIDLLTATAEDLQQLLTAGELTSVELVDRCFAQIDRHDDCLKAVLQKNPQARTVAAALDLERKNGHLRGPLHGIPILIKDNIATHPSLGMNTTGGSLALLTSRPSKSAEIIERILEAGMIIIGKTQLSELAGFKGSNIMPGWSALGGQTQSAYTIGDSPSDSSTGSAVGVSAGYAPLAIGTDTGGSLITPSTRAALYTLRPTMNLVPQDGLIPLSHLFDTAGPMAKSPADLANLLDVLVTPKGSRKRKFHSQMMADDFRDFKIGFLSPDKWFFDSNLQRPVPEATAQIKKDTLAAYAKIALTAKAFKEVELVSIDTFEVNGRHSFYDIQAARFKPTFEAYLETLEYSQVRSLDELIRFNQNHAEKALPPSYDNQDQLQNAATMTMSDEEHDFLLRHARKVGRDIGIDKTLKEYDVDLVIAPGDSPVNLLVSAAGYPSATMPLSYLEYNGRPIGLVAFTTAGGEEMLLNFLRAYENTFPKRRAPSLL</sequence>
<evidence type="ECO:0000313" key="3">
    <source>
        <dbReference type="EMBL" id="KAJ4857834.1"/>
    </source>
</evidence>
<dbReference type="Pfam" id="PF01425">
    <property type="entry name" value="Amidase"/>
    <property type="match status" value="1"/>
</dbReference>
<dbReference type="InterPro" id="IPR036928">
    <property type="entry name" value="AS_sf"/>
</dbReference>
<keyword evidence="1" id="KW-1133">Transmembrane helix</keyword>
<dbReference type="EMBL" id="JAOPEN010000005">
    <property type="protein sequence ID" value="KAJ4857834.1"/>
    <property type="molecule type" value="Genomic_DNA"/>
</dbReference>
<feature type="domain" description="Amidase" evidence="2">
    <location>
        <begin position="91"/>
        <end position="533"/>
    </location>
</feature>
<dbReference type="AlphaFoldDB" id="A0A9W9B8C4"/>
<protein>
    <submittedName>
        <fullName evidence="3">Amidase domain-containing protein</fullName>
    </submittedName>
</protein>
<dbReference type="PANTHER" id="PTHR42678">
    <property type="entry name" value="AMIDASE"/>
    <property type="match status" value="1"/>
</dbReference>
<dbReference type="GeneID" id="80870629"/>
<keyword evidence="4" id="KW-1185">Reference proteome</keyword>
<reference evidence="3" key="1">
    <citation type="submission" date="2022-09" db="EMBL/GenBank/DDBJ databases">
        <title>Chromosome-level assembly of Trichoderma breve T069, a fungus used in development of biopesticide product.</title>
        <authorList>
            <person name="Lin R."/>
            <person name="Liu T."/>
        </authorList>
    </citation>
    <scope>NUCLEOTIDE SEQUENCE</scope>
    <source>
        <strain evidence="3">T069</strain>
    </source>
</reference>